<name>Q0A980_ALKEH</name>
<evidence type="ECO:0000256" key="2">
    <source>
        <dbReference type="ARBA" id="ARBA00022642"/>
    </source>
</evidence>
<dbReference type="Pfam" id="PF00857">
    <property type="entry name" value="Isochorismatase"/>
    <property type="match status" value="1"/>
</dbReference>
<dbReference type="SUPFAM" id="SSF52499">
    <property type="entry name" value="Isochorismatase-like hydrolases"/>
    <property type="match status" value="1"/>
</dbReference>
<dbReference type="Gene3D" id="3.40.50.850">
    <property type="entry name" value="Isochorismatase-like"/>
    <property type="match status" value="1"/>
</dbReference>
<dbReference type="KEGG" id="aeh:Mlg_1258"/>
<evidence type="ECO:0000313" key="9">
    <source>
        <dbReference type="EMBL" id="ABI56607.1"/>
    </source>
</evidence>
<keyword evidence="2" id="KW-0662">Pyridine nucleotide biosynthesis</keyword>
<dbReference type="HOGENOM" id="CLU_068979_13_1_6"/>
<accession>Q0A980</accession>
<keyword evidence="10" id="KW-1185">Reference proteome</keyword>
<dbReference type="GO" id="GO:0008936">
    <property type="term" value="F:nicotinamidase activity"/>
    <property type="evidence" value="ECO:0007669"/>
    <property type="project" value="UniProtKB-EC"/>
</dbReference>
<evidence type="ECO:0000259" key="8">
    <source>
        <dbReference type="Pfam" id="PF00857"/>
    </source>
</evidence>
<evidence type="ECO:0000313" key="10">
    <source>
        <dbReference type="Proteomes" id="UP000001962"/>
    </source>
</evidence>
<comment type="similarity">
    <text evidence="1">Belongs to the isochorismatase family.</text>
</comment>
<dbReference type="EC" id="3.5.1.19" evidence="6"/>
<evidence type="ECO:0000256" key="5">
    <source>
        <dbReference type="ARBA" id="ARBA00037900"/>
    </source>
</evidence>
<dbReference type="InterPro" id="IPR000868">
    <property type="entry name" value="Isochorismatase-like_dom"/>
</dbReference>
<protein>
    <recommendedName>
        <fullName evidence="6">nicotinamidase</fullName>
        <ecNumber evidence="6">3.5.1.19</ecNumber>
    </recommendedName>
    <alternativeName>
        <fullName evidence="7">Nicotinamide deamidase</fullName>
    </alternativeName>
</protein>
<dbReference type="PANTHER" id="PTHR11080">
    <property type="entry name" value="PYRAZINAMIDASE/NICOTINAMIDASE"/>
    <property type="match status" value="1"/>
</dbReference>
<sequence length="221" mass="23849">MSDESITVDAGSAALLVVDMQPDFMPGGPLAAPEGDTLVEPIGRLMASGLFRHIIATQDWHPADHVSFASQQPGRSPFDTIELYGQPQVLWPDHCVQDTPGAALHPDMPWRHATLVLRKATDPAVDSYSAFRSNHGPDGRRPPTGLAGYLRDHGVSEVFLCGLARDYCVKWSAEDGAAEGFACHFLWDLTRPVDPAADDAVRRDLIGAGVRLVESSQLKGA</sequence>
<organism evidence="9 10">
    <name type="scientific">Alkalilimnicola ehrlichii (strain ATCC BAA-1101 / DSM 17681 / MLHE-1)</name>
    <dbReference type="NCBI Taxonomy" id="187272"/>
    <lineage>
        <taxon>Bacteria</taxon>
        <taxon>Pseudomonadati</taxon>
        <taxon>Pseudomonadota</taxon>
        <taxon>Gammaproteobacteria</taxon>
        <taxon>Chromatiales</taxon>
        <taxon>Ectothiorhodospiraceae</taxon>
        <taxon>Alkalilimnicola</taxon>
    </lineage>
</organism>
<dbReference type="GO" id="GO:0019363">
    <property type="term" value="P:pyridine nucleotide biosynthetic process"/>
    <property type="evidence" value="ECO:0007669"/>
    <property type="project" value="UniProtKB-KW"/>
</dbReference>
<evidence type="ECO:0000256" key="7">
    <source>
        <dbReference type="ARBA" id="ARBA00043224"/>
    </source>
</evidence>
<evidence type="ECO:0000256" key="1">
    <source>
        <dbReference type="ARBA" id="ARBA00006336"/>
    </source>
</evidence>
<dbReference type="InterPro" id="IPR052347">
    <property type="entry name" value="Isochorismatase_Nicotinamidase"/>
</dbReference>
<reference evidence="10" key="1">
    <citation type="submission" date="2006-08" db="EMBL/GenBank/DDBJ databases">
        <title>Complete sequence of Alkalilimnicola ehrilichei MLHE-1.</title>
        <authorList>
            <person name="Copeland A."/>
            <person name="Lucas S."/>
            <person name="Lapidus A."/>
            <person name="Barry K."/>
            <person name="Detter J.C."/>
            <person name="Glavina del Rio T."/>
            <person name="Hammon N."/>
            <person name="Israni S."/>
            <person name="Dalin E."/>
            <person name="Tice H."/>
            <person name="Pitluck S."/>
            <person name="Sims D."/>
            <person name="Brettin T."/>
            <person name="Bruce D."/>
            <person name="Han C."/>
            <person name="Tapia R."/>
            <person name="Gilna P."/>
            <person name="Schmutz J."/>
            <person name="Larimer F."/>
            <person name="Land M."/>
            <person name="Hauser L."/>
            <person name="Kyrpides N."/>
            <person name="Mikhailova N."/>
            <person name="Oremland R.S."/>
            <person name="Hoeft S.E."/>
            <person name="Switzer-Blum J."/>
            <person name="Kulp T."/>
            <person name="King G."/>
            <person name="Tabita R."/>
            <person name="Witte B."/>
            <person name="Santini J.M."/>
            <person name="Basu P."/>
            <person name="Hollibaugh J.T."/>
            <person name="Xie G."/>
            <person name="Stolz J.F."/>
            <person name="Richardson P."/>
        </authorList>
    </citation>
    <scope>NUCLEOTIDE SEQUENCE [LARGE SCALE GENOMIC DNA]</scope>
    <source>
        <strain evidence="10">ATCC BAA-1101 / DSM 17681 / MLHE-1</strain>
    </source>
</reference>
<dbReference type="GO" id="GO:0046872">
    <property type="term" value="F:metal ion binding"/>
    <property type="evidence" value="ECO:0007669"/>
    <property type="project" value="UniProtKB-KW"/>
</dbReference>
<keyword evidence="3" id="KW-0479">Metal-binding</keyword>
<dbReference type="NCBIfam" id="NF008623">
    <property type="entry name" value="PRK11609.1"/>
    <property type="match status" value="1"/>
</dbReference>
<dbReference type="OrthoDB" id="9791276at2"/>
<dbReference type="EMBL" id="CP000453">
    <property type="protein sequence ID" value="ABI56607.1"/>
    <property type="molecule type" value="Genomic_DNA"/>
</dbReference>
<feature type="domain" description="Isochorismatase-like" evidence="8">
    <location>
        <begin position="13"/>
        <end position="208"/>
    </location>
</feature>
<dbReference type="eggNOG" id="COG1335">
    <property type="taxonomic scope" value="Bacteria"/>
</dbReference>
<gene>
    <name evidence="9" type="ordered locus">Mlg_1258</name>
</gene>
<dbReference type="Proteomes" id="UP000001962">
    <property type="component" value="Chromosome"/>
</dbReference>
<dbReference type="PANTHER" id="PTHR11080:SF2">
    <property type="entry name" value="LD05707P"/>
    <property type="match status" value="1"/>
</dbReference>
<keyword evidence="4 9" id="KW-0378">Hydrolase</keyword>
<evidence type="ECO:0000256" key="3">
    <source>
        <dbReference type="ARBA" id="ARBA00022723"/>
    </source>
</evidence>
<proteinExistence type="inferred from homology"/>
<evidence type="ECO:0000256" key="4">
    <source>
        <dbReference type="ARBA" id="ARBA00022801"/>
    </source>
</evidence>
<dbReference type="CDD" id="cd01011">
    <property type="entry name" value="nicotinamidase"/>
    <property type="match status" value="1"/>
</dbReference>
<comment type="pathway">
    <text evidence="5">Cofactor biosynthesis; nicotinate biosynthesis; nicotinate from nicotinamide: step 1/1.</text>
</comment>
<evidence type="ECO:0000256" key="6">
    <source>
        <dbReference type="ARBA" id="ARBA00039017"/>
    </source>
</evidence>
<dbReference type="RefSeq" id="WP_011629002.1">
    <property type="nucleotide sequence ID" value="NC_008340.1"/>
</dbReference>
<dbReference type="AlphaFoldDB" id="Q0A980"/>
<dbReference type="InterPro" id="IPR036380">
    <property type="entry name" value="Isochorismatase-like_sf"/>
</dbReference>